<name>A0A518G2A2_9BACT</name>
<organism evidence="1 2">
    <name type="scientific">Aureliella helgolandensis</name>
    <dbReference type="NCBI Taxonomy" id="2527968"/>
    <lineage>
        <taxon>Bacteria</taxon>
        <taxon>Pseudomonadati</taxon>
        <taxon>Planctomycetota</taxon>
        <taxon>Planctomycetia</taxon>
        <taxon>Pirellulales</taxon>
        <taxon>Pirellulaceae</taxon>
        <taxon>Aureliella</taxon>
    </lineage>
</organism>
<dbReference type="Proteomes" id="UP000318017">
    <property type="component" value="Chromosome"/>
</dbReference>
<gene>
    <name evidence="1" type="ORF">Q31a_09980</name>
</gene>
<proteinExistence type="predicted"/>
<protein>
    <recommendedName>
        <fullName evidence="3">DUF3352 domain-containing protein</fullName>
    </recommendedName>
</protein>
<dbReference type="EMBL" id="CP036298">
    <property type="protein sequence ID" value="QDV22712.1"/>
    <property type="molecule type" value="Genomic_DNA"/>
</dbReference>
<accession>A0A518G2A2</accession>
<sequence>MTGQPLTMQKIRMHSFYCGRSALALLALGLLPGWLVASEAAEEARSSASLLPPTIVAYAEVNHIGATLDLVLNHPLRERLSAMPAYAAATQNEGFQKLTMGVQAFEANMRRPWPEALATVADRGITLAVDREQRGLAVLVQSTDKNAIDRLKGFVLAIRMLQAGGVPAQEADYRGFPVHNLNEEFKLVQLDHWLVLTNRRELGKAIIDQYVEGTENCLQNSPAFAEAVQAKEPSDNADAVVAYLDIQAIREAGVAKKLFTERIDNYFGELALGGILANLRQTPHVTGRLKLDSNGMKLQLETPHDRAWETPREYSFGAPELASAPELLQVENRLFALSAHRDLSQMWLQAGDLLGDKASDQLTQTDSQLTTFFSGKDFGEDILGAFRSSLQIVGSTQDFTDTLPKPAIQLPAFAIQFRMRDSTETTPSLRRVFQSFIGFLNITGAMNGQPQLDLGMEVQDAAQLITATYVPEHEERESQRAPINFNFSPTLAFAGERIIFSSTTALARELVGLAPNLSAERRSQETAMNTAVILEAGALHEVLQANKQQLIANSMLEKGQPREAAEGEIGLLLDLLTFLRDAQVSLKVSEAQLTLDAEIQFNVEQVQ</sequence>
<evidence type="ECO:0000313" key="1">
    <source>
        <dbReference type="EMBL" id="QDV22712.1"/>
    </source>
</evidence>
<reference evidence="1 2" key="1">
    <citation type="submission" date="2019-02" db="EMBL/GenBank/DDBJ databases">
        <title>Deep-cultivation of Planctomycetes and their phenomic and genomic characterization uncovers novel biology.</title>
        <authorList>
            <person name="Wiegand S."/>
            <person name="Jogler M."/>
            <person name="Boedeker C."/>
            <person name="Pinto D."/>
            <person name="Vollmers J."/>
            <person name="Rivas-Marin E."/>
            <person name="Kohn T."/>
            <person name="Peeters S.H."/>
            <person name="Heuer A."/>
            <person name="Rast P."/>
            <person name="Oberbeckmann S."/>
            <person name="Bunk B."/>
            <person name="Jeske O."/>
            <person name="Meyerdierks A."/>
            <person name="Storesund J.E."/>
            <person name="Kallscheuer N."/>
            <person name="Luecker S."/>
            <person name="Lage O.M."/>
            <person name="Pohl T."/>
            <person name="Merkel B.J."/>
            <person name="Hornburger P."/>
            <person name="Mueller R.-W."/>
            <person name="Bruemmer F."/>
            <person name="Labrenz M."/>
            <person name="Spormann A.M."/>
            <person name="Op den Camp H."/>
            <person name="Overmann J."/>
            <person name="Amann R."/>
            <person name="Jetten M.S.M."/>
            <person name="Mascher T."/>
            <person name="Medema M.H."/>
            <person name="Devos D.P."/>
            <person name="Kaster A.-K."/>
            <person name="Ovreas L."/>
            <person name="Rohde M."/>
            <person name="Galperin M.Y."/>
            <person name="Jogler C."/>
        </authorList>
    </citation>
    <scope>NUCLEOTIDE SEQUENCE [LARGE SCALE GENOMIC DNA]</scope>
    <source>
        <strain evidence="1 2">Q31a</strain>
    </source>
</reference>
<evidence type="ECO:0000313" key="2">
    <source>
        <dbReference type="Proteomes" id="UP000318017"/>
    </source>
</evidence>
<dbReference type="RefSeq" id="WP_197356204.1">
    <property type="nucleotide sequence ID" value="NZ_CP036298.1"/>
</dbReference>
<dbReference type="KEGG" id="ahel:Q31a_09980"/>
<keyword evidence="2" id="KW-1185">Reference proteome</keyword>
<dbReference type="AlphaFoldDB" id="A0A518G2A2"/>
<evidence type="ECO:0008006" key="3">
    <source>
        <dbReference type="Google" id="ProtNLM"/>
    </source>
</evidence>